<dbReference type="GO" id="GO:0022857">
    <property type="term" value="F:transmembrane transporter activity"/>
    <property type="evidence" value="ECO:0007669"/>
    <property type="project" value="InterPro"/>
</dbReference>
<evidence type="ECO:0000256" key="6">
    <source>
        <dbReference type="SAM" id="Phobius"/>
    </source>
</evidence>
<sequence>MTTLARKLRATDYFTLGWGTMVGVGWLVIMDDWLLRGGALGTVLGFVIGGAALLPVGWAYGKLIIAMPDAAGEIAYTSAAFSRPISYATGWMMTLVYFIVCPWEAVAVGRIAGYIFPALDSLELYRIAGRPVYLPHLIIGLALTALLTVLNYRGVRLSATFQNWTSFGTLALFIVFVSIGVSRGSPANFPPLFTHTPLISILLVIQIVPYFMNGFESVGKAAEEASPDFRGSGFFRAIWMAIFVGTLFYASIVAAVAFVAPWRRLTGEKFMTAVAFQQAVGSRWIVNIILAAALLSLFKCFNGSFVAASRLLFGLGRRGMIAARAGTIHPQHQTPSLAVLGVGLGTAACMLLGDAILVPVTEVGSVACAIGWSATCAACLALGRGTLPAGQPGMITLSAAERLVAGFGLLVGVAMALMKMVPLVPGHFTVYEWIALGIWIVLGGIAYRGSTAANR</sequence>
<dbReference type="GO" id="GO:0005886">
    <property type="term" value="C:plasma membrane"/>
    <property type="evidence" value="ECO:0007669"/>
    <property type="project" value="UniProtKB-SubCell"/>
</dbReference>
<feature type="transmembrane region" description="Helical" evidence="6">
    <location>
        <begin position="334"/>
        <end position="357"/>
    </location>
</feature>
<evidence type="ECO:0000256" key="5">
    <source>
        <dbReference type="ARBA" id="ARBA00023136"/>
    </source>
</evidence>
<dbReference type="InterPro" id="IPR050367">
    <property type="entry name" value="APC_superfamily"/>
</dbReference>
<accession>A0A2U3KQN8</accession>
<dbReference type="InterPro" id="IPR002293">
    <property type="entry name" value="AA/rel_permease1"/>
</dbReference>
<dbReference type="EMBL" id="OMOD01000135">
    <property type="protein sequence ID" value="SPF41966.1"/>
    <property type="molecule type" value="Genomic_DNA"/>
</dbReference>
<feature type="transmembrane region" description="Helical" evidence="6">
    <location>
        <begin position="164"/>
        <end position="181"/>
    </location>
</feature>
<evidence type="ECO:0000313" key="8">
    <source>
        <dbReference type="Proteomes" id="UP000238701"/>
    </source>
</evidence>
<dbReference type="PANTHER" id="PTHR42770:SF7">
    <property type="entry name" value="MEMBRANE PROTEIN"/>
    <property type="match status" value="1"/>
</dbReference>
<keyword evidence="4 6" id="KW-1133">Transmembrane helix</keyword>
<keyword evidence="2" id="KW-1003">Cell membrane</keyword>
<feature type="transmembrane region" description="Helical" evidence="6">
    <location>
        <begin position="132"/>
        <end position="152"/>
    </location>
</feature>
<feature type="transmembrane region" description="Helical" evidence="6">
    <location>
        <begin position="193"/>
        <end position="212"/>
    </location>
</feature>
<dbReference type="AlphaFoldDB" id="A0A2U3KQN8"/>
<evidence type="ECO:0000256" key="3">
    <source>
        <dbReference type="ARBA" id="ARBA00022692"/>
    </source>
</evidence>
<feature type="transmembrane region" description="Helical" evidence="6">
    <location>
        <begin position="91"/>
        <end position="112"/>
    </location>
</feature>
<feature type="transmembrane region" description="Helical" evidence="6">
    <location>
        <begin position="284"/>
        <end position="313"/>
    </location>
</feature>
<dbReference type="PANTHER" id="PTHR42770">
    <property type="entry name" value="AMINO ACID TRANSPORTER-RELATED"/>
    <property type="match status" value="1"/>
</dbReference>
<name>A0A2U3KQN8_9BACT</name>
<evidence type="ECO:0000313" key="7">
    <source>
        <dbReference type="EMBL" id="SPF41966.1"/>
    </source>
</evidence>
<organism evidence="7 8">
    <name type="scientific">Candidatus Sulfotelmatobacter kueseliae</name>
    <dbReference type="NCBI Taxonomy" id="2042962"/>
    <lineage>
        <taxon>Bacteria</taxon>
        <taxon>Pseudomonadati</taxon>
        <taxon>Acidobacteriota</taxon>
        <taxon>Terriglobia</taxon>
        <taxon>Terriglobales</taxon>
        <taxon>Candidatus Korobacteraceae</taxon>
        <taxon>Candidatus Sulfotelmatobacter</taxon>
    </lineage>
</organism>
<gene>
    <name evidence="7" type="ORF">SBA1_410012</name>
</gene>
<dbReference type="Pfam" id="PF13520">
    <property type="entry name" value="AA_permease_2"/>
    <property type="match status" value="1"/>
</dbReference>
<keyword evidence="5 6" id="KW-0472">Membrane</keyword>
<dbReference type="Gene3D" id="1.20.1740.10">
    <property type="entry name" value="Amino acid/polyamine transporter I"/>
    <property type="match status" value="1"/>
</dbReference>
<evidence type="ECO:0000256" key="4">
    <source>
        <dbReference type="ARBA" id="ARBA00022989"/>
    </source>
</evidence>
<feature type="transmembrane region" description="Helical" evidence="6">
    <location>
        <begin position="430"/>
        <end position="447"/>
    </location>
</feature>
<evidence type="ECO:0000256" key="2">
    <source>
        <dbReference type="ARBA" id="ARBA00022475"/>
    </source>
</evidence>
<evidence type="ECO:0000256" key="1">
    <source>
        <dbReference type="ARBA" id="ARBA00004651"/>
    </source>
</evidence>
<dbReference type="PIRSF" id="PIRSF006060">
    <property type="entry name" value="AA_transporter"/>
    <property type="match status" value="1"/>
</dbReference>
<feature type="transmembrane region" description="Helical" evidence="6">
    <location>
        <begin position="403"/>
        <end position="424"/>
    </location>
</feature>
<feature type="transmembrane region" description="Helical" evidence="6">
    <location>
        <begin position="35"/>
        <end position="60"/>
    </location>
</feature>
<feature type="transmembrane region" description="Helical" evidence="6">
    <location>
        <begin position="363"/>
        <end position="382"/>
    </location>
</feature>
<proteinExistence type="predicted"/>
<comment type="subcellular location">
    <subcellularLocation>
        <location evidence="1">Cell membrane</location>
        <topology evidence="1">Multi-pass membrane protein</topology>
    </subcellularLocation>
</comment>
<feature type="transmembrane region" description="Helical" evidence="6">
    <location>
        <begin position="12"/>
        <end position="29"/>
    </location>
</feature>
<protein>
    <submittedName>
        <fullName evidence="7">Uncharacterized protein</fullName>
    </submittedName>
</protein>
<keyword evidence="3 6" id="KW-0812">Transmembrane</keyword>
<dbReference type="Proteomes" id="UP000238701">
    <property type="component" value="Unassembled WGS sequence"/>
</dbReference>
<reference evidence="8" key="1">
    <citation type="submission" date="2018-02" db="EMBL/GenBank/DDBJ databases">
        <authorList>
            <person name="Hausmann B."/>
        </authorList>
    </citation>
    <scope>NUCLEOTIDE SEQUENCE [LARGE SCALE GENOMIC DNA]</scope>
    <source>
        <strain evidence="8">Peat soil MAG SbA1</strain>
    </source>
</reference>
<dbReference type="OrthoDB" id="9762947at2"/>
<feature type="transmembrane region" description="Helical" evidence="6">
    <location>
        <begin position="233"/>
        <end position="260"/>
    </location>
</feature>